<dbReference type="SUPFAM" id="SSF57756">
    <property type="entry name" value="Retrovirus zinc finger-like domains"/>
    <property type="match status" value="1"/>
</dbReference>
<keyword evidence="4 7" id="KW-0863">Zinc-finger</keyword>
<evidence type="ECO:0000256" key="8">
    <source>
        <dbReference type="SAM" id="MobiDB-lite"/>
    </source>
</evidence>
<feature type="region of interest" description="Disordered" evidence="8">
    <location>
        <begin position="509"/>
        <end position="583"/>
    </location>
</feature>
<dbReference type="PANTHER" id="PTHR13316">
    <property type="entry name" value="ZINC FINGER, CCHC DOMAIN CONTAINING 8"/>
    <property type="match status" value="1"/>
</dbReference>
<evidence type="ECO:0000256" key="4">
    <source>
        <dbReference type="ARBA" id="ARBA00022771"/>
    </source>
</evidence>
<dbReference type="GO" id="GO:0071013">
    <property type="term" value="C:catalytic step 2 spliceosome"/>
    <property type="evidence" value="ECO:0007669"/>
    <property type="project" value="TreeGrafter"/>
</dbReference>
<dbReference type="InterPro" id="IPR036875">
    <property type="entry name" value="Znf_CCHC_sf"/>
</dbReference>
<accession>A0A9D5BY69</accession>
<keyword evidence="6" id="KW-0539">Nucleus</keyword>
<reference evidence="10" key="1">
    <citation type="submission" date="2021-03" db="EMBL/GenBank/DDBJ databases">
        <authorList>
            <person name="Li Z."/>
            <person name="Yang C."/>
        </authorList>
    </citation>
    <scope>NUCLEOTIDE SEQUENCE</scope>
    <source>
        <strain evidence="10">Dzin_1.0</strain>
        <tissue evidence="10">Leaf</tissue>
    </source>
</reference>
<dbReference type="Proteomes" id="UP001085076">
    <property type="component" value="Miscellaneous, Linkage group lg09"/>
</dbReference>
<feature type="compositionally biased region" description="Polar residues" evidence="8">
    <location>
        <begin position="1"/>
        <end position="17"/>
    </location>
</feature>
<dbReference type="GO" id="GO:0003723">
    <property type="term" value="F:RNA binding"/>
    <property type="evidence" value="ECO:0007669"/>
    <property type="project" value="TreeGrafter"/>
</dbReference>
<dbReference type="Pfam" id="PF04046">
    <property type="entry name" value="PSP"/>
    <property type="match status" value="1"/>
</dbReference>
<comment type="caution">
    <text evidence="10">The sequence shown here is derived from an EMBL/GenBank/DDBJ whole genome shotgun (WGS) entry which is preliminary data.</text>
</comment>
<gene>
    <name evidence="10" type="ORF">J5N97_027937</name>
</gene>
<evidence type="ECO:0000256" key="1">
    <source>
        <dbReference type="ARBA" id="ARBA00004642"/>
    </source>
</evidence>
<dbReference type="PROSITE" id="PS50158">
    <property type="entry name" value="ZF_CCHC"/>
    <property type="match status" value="1"/>
</dbReference>
<feature type="region of interest" description="Disordered" evidence="8">
    <location>
        <begin position="102"/>
        <end position="121"/>
    </location>
</feature>
<proteinExistence type="inferred from homology"/>
<dbReference type="PANTHER" id="PTHR13316:SF0">
    <property type="entry name" value="ZINC FINGER CCHC DOMAIN-CONTAINING PROTEIN 8"/>
    <property type="match status" value="1"/>
</dbReference>
<feature type="compositionally biased region" description="Basic and acidic residues" evidence="8">
    <location>
        <begin position="441"/>
        <end position="464"/>
    </location>
</feature>
<evidence type="ECO:0000256" key="2">
    <source>
        <dbReference type="ARBA" id="ARBA00007497"/>
    </source>
</evidence>
<feature type="region of interest" description="Disordered" evidence="8">
    <location>
        <begin position="1"/>
        <end position="49"/>
    </location>
</feature>
<dbReference type="SMART" id="SM00343">
    <property type="entry name" value="ZnF_C2HC"/>
    <property type="match status" value="1"/>
</dbReference>
<evidence type="ECO:0000256" key="3">
    <source>
        <dbReference type="ARBA" id="ARBA00022723"/>
    </source>
</evidence>
<dbReference type="InterPro" id="IPR001878">
    <property type="entry name" value="Znf_CCHC"/>
</dbReference>
<feature type="compositionally biased region" description="Polar residues" evidence="8">
    <location>
        <begin position="36"/>
        <end position="46"/>
    </location>
</feature>
<sequence length="583" mass="65649">MDPNNSADLDTSDTSNGRGEDNVPEKVNTVPGENNFPGSTSQTNDDIPTLESADEVDMDIEEEEGQHLPTLNVEVESLQKDPILVESMGFIESVTTLEELTEAPEQDQEGGHAIIQNGSTKDNFVVDESPITGVKRARLTYDDQQPTVHVVYKSLTRESKNKLMQLMQHWSEWQAQSQYSSDVSPKDAFESGEETYFPALNIKSGRSSAVSFWLDNKGRKEETNDIQLENESVPLYDRGYTLGSTSLDGSSNLNRIETLDASRCFNCGSYSHMLNQCPKPRNRFAISNARRQHGSKRNQPTGPRVQVRYYQKSSGKIDDIKPRVLGAEARESLGVGEFDPPPSQHQMRELGHPPEYLEMAEDEDQPSGITIFSEEAKEEYEEGELPEKAEPEIPLRKTTAEIPGNYAPIPANAGQRLWGVQSAGFSGSNSFNNRSYSRLNHSSESHRDHYRERWSSDHRDDRLPTGDYGPSLDMQGRYSPRYSPYDQYPALKSPVLGRSFSDRECRSALPYKRTSPSQSPRNLYSYPPPPPPPGTTRQSSHHSPTTSVERWNHDSSYNSTLSPSVSAQQTRDRHDHLRHHSRR</sequence>
<evidence type="ECO:0000256" key="6">
    <source>
        <dbReference type="ARBA" id="ARBA00023242"/>
    </source>
</evidence>
<protein>
    <recommendedName>
        <fullName evidence="9">CCHC-type domain-containing protein</fullName>
    </recommendedName>
</protein>
<evidence type="ECO:0000256" key="7">
    <source>
        <dbReference type="PROSITE-ProRule" id="PRU00047"/>
    </source>
</evidence>
<organism evidence="10 11">
    <name type="scientific">Dioscorea zingiberensis</name>
    <dbReference type="NCBI Taxonomy" id="325984"/>
    <lineage>
        <taxon>Eukaryota</taxon>
        <taxon>Viridiplantae</taxon>
        <taxon>Streptophyta</taxon>
        <taxon>Embryophyta</taxon>
        <taxon>Tracheophyta</taxon>
        <taxon>Spermatophyta</taxon>
        <taxon>Magnoliopsida</taxon>
        <taxon>Liliopsida</taxon>
        <taxon>Dioscoreales</taxon>
        <taxon>Dioscoreaceae</taxon>
        <taxon>Dioscorea</taxon>
    </lineage>
</organism>
<evidence type="ECO:0000313" key="10">
    <source>
        <dbReference type="EMBL" id="KAJ0962815.1"/>
    </source>
</evidence>
<dbReference type="InterPro" id="IPR052115">
    <property type="entry name" value="NEXT_complex_subunit_ZCCHC8"/>
</dbReference>
<dbReference type="GO" id="GO:0005654">
    <property type="term" value="C:nucleoplasm"/>
    <property type="evidence" value="ECO:0007669"/>
    <property type="project" value="UniProtKB-SubCell"/>
</dbReference>
<reference evidence="10" key="2">
    <citation type="journal article" date="2022" name="Hortic Res">
        <title>The genome of Dioscorea zingiberensis sheds light on the biosynthesis, origin and evolution of the medicinally important diosgenin saponins.</title>
        <authorList>
            <person name="Li Y."/>
            <person name="Tan C."/>
            <person name="Li Z."/>
            <person name="Guo J."/>
            <person name="Li S."/>
            <person name="Chen X."/>
            <person name="Wang C."/>
            <person name="Dai X."/>
            <person name="Yang H."/>
            <person name="Song W."/>
            <person name="Hou L."/>
            <person name="Xu J."/>
            <person name="Tong Z."/>
            <person name="Xu A."/>
            <person name="Yuan X."/>
            <person name="Wang W."/>
            <person name="Yang Q."/>
            <person name="Chen L."/>
            <person name="Sun Z."/>
            <person name="Wang K."/>
            <person name="Pan B."/>
            <person name="Chen J."/>
            <person name="Bao Y."/>
            <person name="Liu F."/>
            <person name="Qi X."/>
            <person name="Gang D.R."/>
            <person name="Wen J."/>
            <person name="Li J."/>
        </authorList>
    </citation>
    <scope>NUCLEOTIDE SEQUENCE</scope>
    <source>
        <strain evidence="10">Dzin_1.0</strain>
    </source>
</reference>
<evidence type="ECO:0000256" key="5">
    <source>
        <dbReference type="ARBA" id="ARBA00022833"/>
    </source>
</evidence>
<dbReference type="InterPro" id="IPR006568">
    <property type="entry name" value="PSP_pro-rich"/>
</dbReference>
<feature type="compositionally biased region" description="Polar residues" evidence="8">
    <location>
        <begin position="535"/>
        <end position="569"/>
    </location>
</feature>
<dbReference type="GO" id="GO:0008270">
    <property type="term" value="F:zinc ion binding"/>
    <property type="evidence" value="ECO:0007669"/>
    <property type="project" value="UniProtKB-KW"/>
</dbReference>
<dbReference type="AlphaFoldDB" id="A0A9D5BY69"/>
<feature type="region of interest" description="Disordered" evidence="8">
    <location>
        <begin position="437"/>
        <end position="492"/>
    </location>
</feature>
<dbReference type="OrthoDB" id="8026949at2759"/>
<feature type="domain" description="CCHC-type" evidence="9">
    <location>
        <begin position="263"/>
        <end position="279"/>
    </location>
</feature>
<dbReference type="EMBL" id="JAGGNH010000009">
    <property type="protein sequence ID" value="KAJ0962815.1"/>
    <property type="molecule type" value="Genomic_DNA"/>
</dbReference>
<keyword evidence="3" id="KW-0479">Metal-binding</keyword>
<name>A0A9D5BY69_9LILI</name>
<comment type="subcellular location">
    <subcellularLocation>
        <location evidence="1">Nucleus</location>
        <location evidence="1">Nucleoplasm</location>
    </subcellularLocation>
</comment>
<evidence type="ECO:0000259" key="9">
    <source>
        <dbReference type="PROSITE" id="PS50158"/>
    </source>
</evidence>
<keyword evidence="11" id="KW-1185">Reference proteome</keyword>
<evidence type="ECO:0000313" key="11">
    <source>
        <dbReference type="Proteomes" id="UP001085076"/>
    </source>
</evidence>
<keyword evidence="5" id="KW-0862">Zinc</keyword>
<comment type="similarity">
    <text evidence="2">Belongs to the ZCCHC8 family.</text>
</comment>